<dbReference type="GO" id="GO:0071897">
    <property type="term" value="P:DNA biosynthetic process"/>
    <property type="evidence" value="ECO:0007669"/>
    <property type="project" value="UniProtKB-ARBA"/>
</dbReference>
<proteinExistence type="predicted"/>
<dbReference type="Pfam" id="PF03564">
    <property type="entry name" value="DUF1759"/>
    <property type="match status" value="1"/>
</dbReference>
<feature type="coiled-coil region" evidence="1">
    <location>
        <begin position="769"/>
        <end position="796"/>
    </location>
</feature>
<evidence type="ECO:0000313" key="4">
    <source>
        <dbReference type="Proteomes" id="UP000694867"/>
    </source>
</evidence>
<dbReference type="RefSeq" id="XP_028968834.1">
    <property type="nucleotide sequence ID" value="XM_029113001.1"/>
</dbReference>
<dbReference type="Proteomes" id="UP000694867">
    <property type="component" value="Unplaced"/>
</dbReference>
<keyword evidence="4" id="KW-1185">Reference proteome</keyword>
<name>A0AAJ7WIY1_9ACAR</name>
<dbReference type="KEGG" id="goe:100906386"/>
<dbReference type="Pfam" id="PF17921">
    <property type="entry name" value="Integrase_H2C2"/>
    <property type="match status" value="1"/>
</dbReference>
<feature type="region of interest" description="Disordered" evidence="2">
    <location>
        <begin position="110"/>
        <end position="129"/>
    </location>
</feature>
<feature type="compositionally biased region" description="Polar residues" evidence="2">
    <location>
        <begin position="110"/>
        <end position="127"/>
    </location>
</feature>
<evidence type="ECO:0000259" key="3">
    <source>
        <dbReference type="Pfam" id="PF17921"/>
    </source>
</evidence>
<dbReference type="InterPro" id="IPR043502">
    <property type="entry name" value="DNA/RNA_pol_sf"/>
</dbReference>
<organism evidence="4 5">
    <name type="scientific">Galendromus occidentalis</name>
    <name type="common">western predatory mite</name>
    <dbReference type="NCBI Taxonomy" id="34638"/>
    <lineage>
        <taxon>Eukaryota</taxon>
        <taxon>Metazoa</taxon>
        <taxon>Ecdysozoa</taxon>
        <taxon>Arthropoda</taxon>
        <taxon>Chelicerata</taxon>
        <taxon>Arachnida</taxon>
        <taxon>Acari</taxon>
        <taxon>Parasitiformes</taxon>
        <taxon>Mesostigmata</taxon>
        <taxon>Gamasina</taxon>
        <taxon>Phytoseioidea</taxon>
        <taxon>Phytoseiidae</taxon>
        <taxon>Typhlodrominae</taxon>
        <taxon>Galendromus</taxon>
    </lineage>
</organism>
<dbReference type="PANTHER" id="PTHR47331">
    <property type="entry name" value="PHD-TYPE DOMAIN-CONTAINING PROTEIN"/>
    <property type="match status" value="1"/>
</dbReference>
<dbReference type="GeneID" id="100906386"/>
<dbReference type="InterPro" id="IPR005312">
    <property type="entry name" value="DUF1759"/>
</dbReference>
<accession>A0AAJ7WIY1</accession>
<feature type="region of interest" description="Disordered" evidence="2">
    <location>
        <begin position="316"/>
        <end position="347"/>
    </location>
</feature>
<dbReference type="InterPro" id="IPR041588">
    <property type="entry name" value="Integrase_H2C2"/>
</dbReference>
<dbReference type="PANTHER" id="PTHR47331:SF1">
    <property type="entry name" value="GAG-LIKE PROTEIN"/>
    <property type="match status" value="1"/>
</dbReference>
<dbReference type="Gene3D" id="1.10.340.70">
    <property type="match status" value="1"/>
</dbReference>
<feature type="domain" description="Integrase zinc-binding" evidence="3">
    <location>
        <begin position="1449"/>
        <end position="1499"/>
    </location>
</feature>
<dbReference type="InterPro" id="IPR008042">
    <property type="entry name" value="Retrotrans_Pao"/>
</dbReference>
<protein>
    <submittedName>
        <fullName evidence="5">LOW QUALITY PROTEIN: uncharacterized protein LOC100906386</fullName>
    </submittedName>
</protein>
<dbReference type="Pfam" id="PF05380">
    <property type="entry name" value="Peptidase_A17"/>
    <property type="match status" value="1"/>
</dbReference>
<evidence type="ECO:0000256" key="1">
    <source>
        <dbReference type="SAM" id="Coils"/>
    </source>
</evidence>
<dbReference type="SUPFAM" id="SSF56672">
    <property type="entry name" value="DNA/RNA polymerases"/>
    <property type="match status" value="1"/>
</dbReference>
<evidence type="ECO:0000256" key="2">
    <source>
        <dbReference type="SAM" id="MobiDB-lite"/>
    </source>
</evidence>
<reference evidence="5" key="1">
    <citation type="submission" date="2025-08" db="UniProtKB">
        <authorList>
            <consortium name="RefSeq"/>
        </authorList>
    </citation>
    <scope>IDENTIFICATION</scope>
</reference>
<gene>
    <name evidence="5" type="primary">LOC100906386</name>
</gene>
<evidence type="ECO:0000313" key="5">
    <source>
        <dbReference type="RefSeq" id="XP_028968834.1"/>
    </source>
</evidence>
<feature type="compositionally biased region" description="Low complexity" evidence="2">
    <location>
        <begin position="321"/>
        <end position="347"/>
    </location>
</feature>
<sequence length="1532" mass="171505">MTKPSAIPKPSKPMTPAVIRSLRTKCRNRVSAMIDQVNAVRAEHPIEAKQEELEPILIQLKEAFEKIEAYDQLIFAHDEIEEEQRLRDIDEVEDLNQPARQVIAELTAALSRNRSPSAHSTPNASTAHETHALEQDGLGETSRAAERAPQVVLARPKALDISPETFNGDRLKFRQFIVQFQCFVKQRPSSSPMERLMVLRKFLSDEPKRLISSLELTDANYDVAIRMLEDNYARVETEKQRLLAELRGLPRVHRLDDTKALRRLLTKVQAHVLTLESHGVPLSQLALSLKSSLESAIPPELRQRFKESCRLEKRFSALAPNSEGGSTSRSSLRSQNNNSLSGDSDSNGAVEEIEQLFEFLRRYVIDREDVGFLDTATTGAGTREENESRRGKHLDRRKHFSATVGGVSQSGAATRFVRACLFCKTTEHNTSRCKAGLPIDQRRDTLTQQKRCHRCFRFEHENPGQCRGPRAPCSVCRSREHYTSMHDGEVQGQEKGASGEPVRGTTCGAALGGDTLLLTTSAYIVNGGLRIPVRVFLDHGSSLTFISPSTRGLLRTERPVHRASLNVHGFAAQHTFTTSRYRIRLANLAGDYNVELLAYEYEFGVHPSDQGARRAAEAIRRFGESHPLADPSIVEEQASPAPDILVGLDQLYKIMSIGSRSESVVGNLSAFETRFGWVIGGPVTSDSAKASAGVAAIHLVCCTATMSQPAKDLERLWAQDTVGESGEASLRSLSSDEAEALKQFHDNLEHDGRQYVVTLPKRDTIAGLSNNMSTALGRLERKIDQLRRDQAKYERYHHEIMKFVDEGHAEEIDFSGPSDSDQCDGTYYMAHHAVVSTSDADEKWRVVFDCSAKAKGASSLNDHLLPGPNLNADLVTLLLNFRLHPIAVCSDIARAYMRIAVTKSDSDFFRFLWRPPREEAVKCYRMRKVTWGAAPSGFLLAATLREHFRRTSPAEAKDLSESFYADDFVRSFENSNEAIEFTDRLRATLSQAGMSLAKWKTNSSEVMRHVNRDALPSLKVPAPAGNVFKVWGVSWLPAKDRLRFCLSPLEDRAGSQRTLTKRIVLSLVASIYDPLGLLTPYTLRGKRIVQKLWCEDLQWNQTVGEDLRAELIEWTRELRTLNEFDLPRRYNASGGKPSSYHLHIFGDASQAAYASVAYIEYRYADGHSDTALVMSKSKLAPRKPTASHSLPRLELLAALMSVRLKAFLTERMAVKFDEVTFYTDSMITYYWATAANPGRWKTFVSNRVGEIQRQSRSEQWHFVPGEHNVADLATRGISAGALVGSAEWTSGPAWIRLPREERPTSQPRAAAEIAGTPSVERRQFVGAVVESAPLVDWDRFSTFGKARRVVANVLKFLNLVRRRPVPAGTRLTSEAEILLLRWTQREHFSAEVNATKSQERVPSSSKLAAYCLFIDGDGLLRVKTRLSQAPHLNYDERNPVVVAGESRIARLMILEVHRINAHFGVSTVLNHIRRRFLITRARQVIKSMLAKCVVCRKRQGAHAAQIEAPLPDYRSELTTPFATTGVDFVDLS</sequence>
<keyword evidence="1" id="KW-0175">Coiled coil</keyword>